<feature type="region of interest" description="Disordered" evidence="2">
    <location>
        <begin position="319"/>
        <end position="346"/>
    </location>
</feature>
<evidence type="ECO:0000259" key="3">
    <source>
        <dbReference type="Pfam" id="PF06605"/>
    </source>
</evidence>
<evidence type="ECO:0000256" key="1">
    <source>
        <dbReference type="SAM" id="Coils"/>
    </source>
</evidence>
<sequence length="1928" mass="215734">MRPILYEQDETLFRTNGIGILHDAEECKVTEARNGKFEIELVYPLQGEWITDIVHNRIILSRPNDYDQPHAFRIYETAVDLAANHMTVKGVSITDDLAGNVVKPFTVLGANPNSAWAGIRSAALDNIRYRFWSDIGAIHPFEVSEAQNVWATLVGEKESLVSVFGGEVKRENDSIYLYRRRGTDHVTTIRPRKNLKNIKITTNMIGKFTRILPYAKYTPEGENQQEQTIYGDVIFSDHYNDYSVKRIVPIDISKKFNDYKQQQKASRKDQLKADRENNRAVDAARRSAEEARREQLEIDREAARERRFEERQAARASARVAAQEKRAAAKAAREANRGIKKSKAQRAAEAEARYQAREAAYQQKEAERNAKFQQQEKDRRAKRAAAKQAKIDKKNAREAEKSARKARQDQIKESTKIVITPAMVTAEAASYFDENPNVDVPNIKIEVDMIPLQDTTSWERSMLRSLEKIKLCDTIDVYVKKIDADVTVTVNEIEYDVLSERIIKIVATSDGNNSSSLAEAQRAEWKDHTQKAISDAFFDIDNSVNKILTSANGKNQNFYGPDEPPADMAKENDIWFKEVAEGEIDMYRFDGTQWILLMPHDFGEQLETKINDLRTEIQESLDEFEESQEDLKSQLDGVAINAQAAVEEVADEFNAEIASAKSALDTVKKSFEAAKADFNNKIADFNNKIADLSQKQLADKAALIQQTQRDIRQLQDGITEKYNNLRIGTNNLIRNSITMPPTDFRGWTVANGEIFRLYSKDLTVLKINSTSRVALSLNPPESNMVKLRPNQDYIFSFYVKSSGGGQVIYHSRSATDMKLIAYDPSFNNGWNVTRDWERHWVKFRTPSNLSNPNAVLGIINKDSGSNTIYTAAWQLEESHILSDWHPNDTDLEEVIGEYKRLIDRNLTTLQTTVGKLGENVTNVKTSIDQTNRQIELKAQEITGLQGKMTQAEATLQALPNQITAKVNTAKEEALNGAKSYTNAQIQVAEGSIAQRITSNLTGQVNGIISSSITQTNGAIRQAIASATENAVGTARTNAQTIVNTAIDGIRTNIRQVETKIPKKYGGRNYLQGTDKTLHSGSYTLNSNGYSVIFGYNTVGNKTLRELGIPQNAKLTLQYTVKFASNVTNARVMPKLYTDDGAYLMGLNGVVPEYPSPNDMNISGSNPTFRIGYITLNDNAWNRCNQIRFCVDRSNNVPFEITQCILYSGDMVIDWVSAVEDTFIENGGTNLLKNGHFMKGIQENQKVTTTHWDIQNATGFNYNYDHGFNNFKRKGIIHAYGTPSDWSWLGQWVMEPVKKDEPLTLSLDVAIDGLKDANKDAIKLEVFGYYMDGTNEIREGVASIVRGTHLELAGITAGNRYMRRIGRTLIAKHDYHKIYVKVTFTPSILVNLYITRIQLERSKVVNDFKEHPEDLDITTNAKFQAVEQTLNMYKRTIGETENGVATKVAQMVMTNQSFQTTITNASSASTNLVLDTETFAGAIANFVPGANNRYRGDFPGVYGKNEYMMSVPKSSGFTGWSVVSLPVAMSQVKRNESYTISFKIKFETAQDTPNKSRYLIALKNHVLNKTPMVFHDTRANDPRTGSNNPFTDWVTVKKTVTPNEDVALESPGLLPFMIAIENTGVIRIKEIMMVRGTVSNEYTPATGISSTIVKQLSNSYAVRVLSGPNSLATEINANPNGVRIKGKNIEIDGNTHITNGVIDEAMIKNGAISNAKIATAAIDSAKVNNIDAGKITGKNANLIDLDAITGRIKYVFTQGIAIGYETYLYMSNGKLMITNRNGNSSNSDDVRLQLNGRMSGPTKIGGSGSNSSSYVPVMTNHSRNIPIYSHGSVSDVNGIHSNHNVGVFGVRWMGIVTFGGHLNVTTNTNAYLYVHDGSETRRSTWYCPLFLDDGYSDLESDFYNYASAGYRYEAYKYYEYKGEKKTGWK</sequence>
<dbReference type="InterPro" id="IPR010572">
    <property type="entry name" value="Tail_dom"/>
</dbReference>
<feature type="compositionally biased region" description="Basic and acidic residues" evidence="2">
    <location>
        <begin position="389"/>
        <end position="409"/>
    </location>
</feature>
<dbReference type="Pfam" id="PF06605">
    <property type="entry name" value="Prophage_tail"/>
    <property type="match status" value="1"/>
</dbReference>
<name>A0A8S5PF22_9CAUD</name>
<reference evidence="4" key="1">
    <citation type="journal article" date="2021" name="Proc. Natl. Acad. Sci. U.S.A.">
        <title>A Catalog of Tens of Thousands of Viruses from Human Metagenomes Reveals Hidden Associations with Chronic Diseases.</title>
        <authorList>
            <person name="Tisza M.J."/>
            <person name="Buck C.B."/>
        </authorList>
    </citation>
    <scope>NUCLEOTIDE SEQUENCE</scope>
    <source>
        <strain evidence="4">CtWKa2</strain>
    </source>
</reference>
<protein>
    <submittedName>
        <fullName evidence="4">Tail protein</fullName>
    </submittedName>
</protein>
<evidence type="ECO:0000313" key="4">
    <source>
        <dbReference type="EMBL" id="DAE05264.1"/>
    </source>
</evidence>
<feature type="compositionally biased region" description="Basic and acidic residues" evidence="2">
    <location>
        <begin position="266"/>
        <end position="297"/>
    </location>
</feature>
<organism evidence="4">
    <name type="scientific">Siphoviridae sp. ctWKa2</name>
    <dbReference type="NCBI Taxonomy" id="2825537"/>
    <lineage>
        <taxon>Viruses</taxon>
        <taxon>Duplodnaviria</taxon>
        <taxon>Heunggongvirae</taxon>
        <taxon>Uroviricota</taxon>
        <taxon>Caudoviricetes</taxon>
    </lineage>
</organism>
<feature type="domain" description="Tail spike" evidence="3">
    <location>
        <begin position="159"/>
        <end position="273"/>
    </location>
</feature>
<accession>A0A8S5PF22</accession>
<feature type="compositionally biased region" description="Basic and acidic residues" evidence="2">
    <location>
        <begin position="364"/>
        <end position="379"/>
    </location>
</feature>
<proteinExistence type="predicted"/>
<dbReference type="EMBL" id="BK015407">
    <property type="protein sequence ID" value="DAE05264.1"/>
    <property type="molecule type" value="Genomic_DNA"/>
</dbReference>
<feature type="region of interest" description="Disordered" evidence="2">
    <location>
        <begin position="359"/>
        <end position="409"/>
    </location>
</feature>
<dbReference type="Gene3D" id="2.60.120.260">
    <property type="entry name" value="Galactose-binding domain-like"/>
    <property type="match status" value="1"/>
</dbReference>
<feature type="compositionally biased region" description="Basic and acidic residues" evidence="2">
    <location>
        <begin position="322"/>
        <end position="337"/>
    </location>
</feature>
<evidence type="ECO:0000256" key="2">
    <source>
        <dbReference type="SAM" id="MobiDB-lite"/>
    </source>
</evidence>
<dbReference type="InterPro" id="IPR007119">
    <property type="entry name" value="Phage_tail_spike_N"/>
</dbReference>
<feature type="region of interest" description="Disordered" evidence="2">
    <location>
        <begin position="262"/>
        <end position="297"/>
    </location>
</feature>
<dbReference type="NCBIfam" id="TIGR01665">
    <property type="entry name" value="put_anti_recept"/>
    <property type="match status" value="1"/>
</dbReference>
<keyword evidence="1" id="KW-0175">Coiled coil</keyword>
<feature type="coiled-coil region" evidence="1">
    <location>
        <begin position="603"/>
        <end position="695"/>
    </location>
</feature>